<dbReference type="InterPro" id="IPR036390">
    <property type="entry name" value="WH_DNA-bd_sf"/>
</dbReference>
<dbReference type="GO" id="GO:0003700">
    <property type="term" value="F:DNA-binding transcription factor activity"/>
    <property type="evidence" value="ECO:0007669"/>
    <property type="project" value="InterPro"/>
</dbReference>
<dbReference type="Proteomes" id="UP000264310">
    <property type="component" value="Unassembled WGS sequence"/>
</dbReference>
<dbReference type="InterPro" id="IPR008920">
    <property type="entry name" value="TF_FadR/GntR_C"/>
</dbReference>
<sequence>MSRNRADGWTDASPDDRIEQRPGLGDEVHERLVGDLVSLRLPPGERLSVDGLARRFGVSQTPIRGALIRLETEGLVVKKHNLGFFVAPLPTVERLEQVFEMRALIEPDAARKAARLASPSQLSDLKSIADEMQRLLAEDTGQNSTALVMLDSRFHTLIASACGNALLLEMLAKLFTQLHIFRVRIHSGIVEDVIAEHVTILEAIAARDEARASAMMKAHIDAARDRIEPHVRGAL</sequence>
<dbReference type="InterPro" id="IPR036388">
    <property type="entry name" value="WH-like_DNA-bd_sf"/>
</dbReference>
<feature type="region of interest" description="Disordered" evidence="4">
    <location>
        <begin position="1"/>
        <end position="22"/>
    </location>
</feature>
<dbReference type="CDD" id="cd07377">
    <property type="entry name" value="WHTH_GntR"/>
    <property type="match status" value="1"/>
</dbReference>
<dbReference type="RefSeq" id="WP_116684493.1">
    <property type="nucleotide sequence ID" value="NZ_QURL01000008.1"/>
</dbReference>
<dbReference type="SUPFAM" id="SSF48008">
    <property type="entry name" value="GntR ligand-binding domain-like"/>
    <property type="match status" value="1"/>
</dbReference>
<keyword evidence="3" id="KW-0804">Transcription</keyword>
<evidence type="ECO:0000256" key="4">
    <source>
        <dbReference type="SAM" id="MobiDB-lite"/>
    </source>
</evidence>
<accession>A0A371WZ10</accession>
<name>A0A371WZ10_9HYPH</name>
<dbReference type="SMART" id="SM00895">
    <property type="entry name" value="FCD"/>
    <property type="match status" value="1"/>
</dbReference>
<evidence type="ECO:0000313" key="6">
    <source>
        <dbReference type="EMBL" id="RFC62225.1"/>
    </source>
</evidence>
<keyword evidence="1" id="KW-0805">Transcription regulation</keyword>
<dbReference type="PROSITE" id="PS50949">
    <property type="entry name" value="HTH_GNTR"/>
    <property type="match status" value="1"/>
</dbReference>
<organism evidence="6 7">
    <name type="scientific">Fulvimarina endophytica</name>
    <dbReference type="NCBI Taxonomy" id="2293836"/>
    <lineage>
        <taxon>Bacteria</taxon>
        <taxon>Pseudomonadati</taxon>
        <taxon>Pseudomonadota</taxon>
        <taxon>Alphaproteobacteria</taxon>
        <taxon>Hyphomicrobiales</taxon>
        <taxon>Aurantimonadaceae</taxon>
        <taxon>Fulvimarina</taxon>
    </lineage>
</organism>
<dbReference type="SUPFAM" id="SSF46785">
    <property type="entry name" value="Winged helix' DNA-binding domain"/>
    <property type="match status" value="1"/>
</dbReference>
<comment type="caution">
    <text evidence="6">The sequence shown here is derived from an EMBL/GenBank/DDBJ whole genome shotgun (WGS) entry which is preliminary data.</text>
</comment>
<evidence type="ECO:0000256" key="3">
    <source>
        <dbReference type="ARBA" id="ARBA00023163"/>
    </source>
</evidence>
<proteinExistence type="predicted"/>
<dbReference type="InterPro" id="IPR000524">
    <property type="entry name" value="Tscrpt_reg_HTH_GntR"/>
</dbReference>
<keyword evidence="7" id="KW-1185">Reference proteome</keyword>
<dbReference type="EMBL" id="QURL01000008">
    <property type="protein sequence ID" value="RFC62225.1"/>
    <property type="molecule type" value="Genomic_DNA"/>
</dbReference>
<feature type="domain" description="HTH gntR-type" evidence="5">
    <location>
        <begin position="22"/>
        <end position="89"/>
    </location>
</feature>
<dbReference type="Pfam" id="PF00392">
    <property type="entry name" value="GntR"/>
    <property type="match status" value="1"/>
</dbReference>
<evidence type="ECO:0000256" key="1">
    <source>
        <dbReference type="ARBA" id="ARBA00023015"/>
    </source>
</evidence>
<dbReference type="OrthoDB" id="9789310at2"/>
<dbReference type="SMART" id="SM00345">
    <property type="entry name" value="HTH_GNTR"/>
    <property type="match status" value="1"/>
</dbReference>
<dbReference type="AlphaFoldDB" id="A0A371WZ10"/>
<dbReference type="PANTHER" id="PTHR43537">
    <property type="entry name" value="TRANSCRIPTIONAL REGULATOR, GNTR FAMILY"/>
    <property type="match status" value="1"/>
</dbReference>
<dbReference type="PANTHER" id="PTHR43537:SF45">
    <property type="entry name" value="GNTR FAMILY REGULATORY PROTEIN"/>
    <property type="match status" value="1"/>
</dbReference>
<dbReference type="Pfam" id="PF07729">
    <property type="entry name" value="FCD"/>
    <property type="match status" value="1"/>
</dbReference>
<dbReference type="InterPro" id="IPR011711">
    <property type="entry name" value="GntR_C"/>
</dbReference>
<reference evidence="6 7" key="1">
    <citation type="submission" date="2018-08" db="EMBL/GenBank/DDBJ databases">
        <title>Fulvimarina sp. 85, whole genome shotgun sequence.</title>
        <authorList>
            <person name="Tuo L."/>
        </authorList>
    </citation>
    <scope>NUCLEOTIDE SEQUENCE [LARGE SCALE GENOMIC DNA]</scope>
    <source>
        <strain evidence="6 7">85</strain>
    </source>
</reference>
<evidence type="ECO:0000259" key="5">
    <source>
        <dbReference type="PROSITE" id="PS50949"/>
    </source>
</evidence>
<keyword evidence="2" id="KW-0238">DNA-binding</keyword>
<dbReference type="Gene3D" id="1.10.10.10">
    <property type="entry name" value="Winged helix-like DNA-binding domain superfamily/Winged helix DNA-binding domain"/>
    <property type="match status" value="1"/>
</dbReference>
<evidence type="ECO:0000313" key="7">
    <source>
        <dbReference type="Proteomes" id="UP000264310"/>
    </source>
</evidence>
<gene>
    <name evidence="6" type="ORF">DYI37_17105</name>
</gene>
<protein>
    <submittedName>
        <fullName evidence="6">GntR family transcriptional regulator</fullName>
    </submittedName>
</protein>
<dbReference type="GO" id="GO:0003677">
    <property type="term" value="F:DNA binding"/>
    <property type="evidence" value="ECO:0007669"/>
    <property type="project" value="UniProtKB-KW"/>
</dbReference>
<evidence type="ECO:0000256" key="2">
    <source>
        <dbReference type="ARBA" id="ARBA00023125"/>
    </source>
</evidence>
<dbReference type="Gene3D" id="1.20.120.530">
    <property type="entry name" value="GntR ligand-binding domain-like"/>
    <property type="match status" value="1"/>
</dbReference>